<keyword evidence="1" id="KW-0472">Membrane</keyword>
<keyword evidence="1" id="KW-1133">Transmembrane helix</keyword>
<evidence type="ECO:0000256" key="1">
    <source>
        <dbReference type="SAM" id="Phobius"/>
    </source>
</evidence>
<proteinExistence type="predicted"/>
<accession>A0A6C0D790</accession>
<feature type="transmembrane region" description="Helical" evidence="1">
    <location>
        <begin position="13"/>
        <end position="31"/>
    </location>
</feature>
<keyword evidence="1" id="KW-0812">Transmembrane</keyword>
<dbReference type="EMBL" id="MN739542">
    <property type="protein sequence ID" value="QHT12180.1"/>
    <property type="molecule type" value="Genomic_DNA"/>
</dbReference>
<protein>
    <submittedName>
        <fullName evidence="2">Uncharacterized protein</fullName>
    </submittedName>
</protein>
<feature type="transmembrane region" description="Helical" evidence="1">
    <location>
        <begin position="43"/>
        <end position="63"/>
    </location>
</feature>
<name>A0A6C0D790_9ZZZZ</name>
<evidence type="ECO:0000313" key="2">
    <source>
        <dbReference type="EMBL" id="QHT12180.1"/>
    </source>
</evidence>
<dbReference type="AlphaFoldDB" id="A0A6C0D790"/>
<reference evidence="2" key="1">
    <citation type="journal article" date="2020" name="Nature">
        <title>Giant virus diversity and host interactions through global metagenomics.</title>
        <authorList>
            <person name="Schulz F."/>
            <person name="Roux S."/>
            <person name="Paez-Espino D."/>
            <person name="Jungbluth S."/>
            <person name="Walsh D.A."/>
            <person name="Denef V.J."/>
            <person name="McMahon K.D."/>
            <person name="Konstantinidis K.T."/>
            <person name="Eloe-Fadrosh E.A."/>
            <person name="Kyrpides N.C."/>
            <person name="Woyke T."/>
        </authorList>
    </citation>
    <scope>NUCLEOTIDE SEQUENCE</scope>
    <source>
        <strain evidence="2">GVMAG-M-3300023174-129</strain>
    </source>
</reference>
<sequence>MTLGKLVDKPANIIVPVLLFILLTPGLLVTLPNKKSELWIQSLTHAAIFALIYIVLNVVFSAYY</sequence>
<organism evidence="2">
    <name type="scientific">viral metagenome</name>
    <dbReference type="NCBI Taxonomy" id="1070528"/>
    <lineage>
        <taxon>unclassified sequences</taxon>
        <taxon>metagenomes</taxon>
        <taxon>organismal metagenomes</taxon>
    </lineage>
</organism>